<feature type="region of interest" description="Disordered" evidence="1">
    <location>
        <begin position="29"/>
        <end position="57"/>
    </location>
</feature>
<organism evidence="2 3">
    <name type="scientific">Elysia crispata</name>
    <name type="common">lettuce slug</name>
    <dbReference type="NCBI Taxonomy" id="231223"/>
    <lineage>
        <taxon>Eukaryota</taxon>
        <taxon>Metazoa</taxon>
        <taxon>Spiralia</taxon>
        <taxon>Lophotrochozoa</taxon>
        <taxon>Mollusca</taxon>
        <taxon>Gastropoda</taxon>
        <taxon>Heterobranchia</taxon>
        <taxon>Euthyneura</taxon>
        <taxon>Panpulmonata</taxon>
        <taxon>Sacoglossa</taxon>
        <taxon>Placobranchoidea</taxon>
        <taxon>Plakobranchidae</taxon>
        <taxon>Elysia</taxon>
    </lineage>
</organism>
<protein>
    <submittedName>
        <fullName evidence="2">Uncharacterized protein</fullName>
    </submittedName>
</protein>
<keyword evidence="3" id="KW-1185">Reference proteome</keyword>
<accession>A0AAE1CNR1</accession>
<dbReference type="Proteomes" id="UP001283361">
    <property type="component" value="Unassembled WGS sequence"/>
</dbReference>
<gene>
    <name evidence="2" type="ORF">RRG08_059122</name>
</gene>
<reference evidence="2" key="1">
    <citation type="journal article" date="2023" name="G3 (Bethesda)">
        <title>A reference genome for the long-term kleptoplast-retaining sea slug Elysia crispata morphotype clarki.</title>
        <authorList>
            <person name="Eastman K.E."/>
            <person name="Pendleton A.L."/>
            <person name="Shaikh M.A."/>
            <person name="Suttiyut T."/>
            <person name="Ogas R."/>
            <person name="Tomko P."/>
            <person name="Gavelis G."/>
            <person name="Widhalm J.R."/>
            <person name="Wisecaver J.H."/>
        </authorList>
    </citation>
    <scope>NUCLEOTIDE SEQUENCE</scope>
    <source>
        <strain evidence="2">ECLA1</strain>
    </source>
</reference>
<dbReference type="EMBL" id="JAWDGP010007363">
    <property type="protein sequence ID" value="KAK3723332.1"/>
    <property type="molecule type" value="Genomic_DNA"/>
</dbReference>
<evidence type="ECO:0000313" key="3">
    <source>
        <dbReference type="Proteomes" id="UP001283361"/>
    </source>
</evidence>
<evidence type="ECO:0000256" key="1">
    <source>
        <dbReference type="SAM" id="MobiDB-lite"/>
    </source>
</evidence>
<feature type="compositionally biased region" description="Polar residues" evidence="1">
    <location>
        <begin position="29"/>
        <end position="41"/>
    </location>
</feature>
<proteinExistence type="predicted"/>
<dbReference type="AlphaFoldDB" id="A0AAE1CNR1"/>
<name>A0AAE1CNR1_9GAST</name>
<sequence>MRKSVYRSTLIFWGKLWRSSADLFASRSPTAQSRCESSPFLSSAPDGRPLGRSGPSTSSRLLPDFSHSCLILRACGFTGYLLHLQFENFVANSVTTP</sequence>
<comment type="caution">
    <text evidence="2">The sequence shown here is derived from an EMBL/GenBank/DDBJ whole genome shotgun (WGS) entry which is preliminary data.</text>
</comment>
<evidence type="ECO:0000313" key="2">
    <source>
        <dbReference type="EMBL" id="KAK3723332.1"/>
    </source>
</evidence>